<dbReference type="GO" id="GO:0046872">
    <property type="term" value="F:metal ion binding"/>
    <property type="evidence" value="ECO:0007669"/>
    <property type="project" value="UniProtKB-KW"/>
</dbReference>
<dbReference type="InterPro" id="IPR002935">
    <property type="entry name" value="SAM_O-MeTrfase"/>
</dbReference>
<evidence type="ECO:0000313" key="8">
    <source>
        <dbReference type="Proteomes" id="UP000325081"/>
    </source>
</evidence>
<keyword evidence="4" id="KW-0479">Metal-binding</keyword>
<protein>
    <submittedName>
        <fullName evidence="7">Caffeoyl-CoA O-methyltransferase</fullName>
    </submittedName>
</protein>
<dbReference type="GO" id="GO:0008171">
    <property type="term" value="F:O-methyltransferase activity"/>
    <property type="evidence" value="ECO:0007669"/>
    <property type="project" value="InterPro"/>
</dbReference>
<accession>A0A5A7RFV8</accession>
<dbReference type="Pfam" id="PF01596">
    <property type="entry name" value="Methyltransf_3"/>
    <property type="match status" value="1"/>
</dbReference>
<evidence type="ECO:0000256" key="5">
    <source>
        <dbReference type="ARBA" id="ARBA00022733"/>
    </source>
</evidence>
<evidence type="ECO:0000256" key="2">
    <source>
        <dbReference type="ARBA" id="ARBA00022679"/>
    </source>
</evidence>
<dbReference type="UniPathway" id="UPA00711"/>
<dbReference type="OrthoDB" id="10251242at2759"/>
<evidence type="ECO:0000256" key="1">
    <source>
        <dbReference type="ARBA" id="ARBA00022603"/>
    </source>
</evidence>
<sequence>MKEKFSCTILKSDALTKYLLETSAYRREHPQLQQLRNASVEKYQQMSTMNVPVDEGQFLSMLLKITNAKKTIEIGVFTGYSLLATALALPNDGKVIAIDTDRDAYETGLPFMEKAGVAHKIDFLASDAMIAINKLLESGEEGTFDFAFIDADKENYIKYHELMLKLVKVGGIIAYDNTLWAGTVALSDEELGQEWVEKIGPNRMHLKNLNAFLASDERVELVHLSIGDGLSLCRRL</sequence>
<dbReference type="AlphaFoldDB" id="A0A5A7RFV8"/>
<keyword evidence="5" id="KW-0438">Lignin biosynthesis</keyword>
<comment type="caution">
    <text evidence="7">The sequence shown here is derived from an EMBL/GenBank/DDBJ whole genome shotgun (WGS) entry which is preliminary data.</text>
</comment>
<evidence type="ECO:0000313" key="7">
    <source>
        <dbReference type="EMBL" id="GER56072.1"/>
    </source>
</evidence>
<reference evidence="8" key="1">
    <citation type="journal article" date="2019" name="Curr. Biol.">
        <title>Genome Sequence of Striga asiatica Provides Insight into the Evolution of Plant Parasitism.</title>
        <authorList>
            <person name="Yoshida S."/>
            <person name="Kim S."/>
            <person name="Wafula E.K."/>
            <person name="Tanskanen J."/>
            <person name="Kim Y.M."/>
            <person name="Honaas L."/>
            <person name="Yang Z."/>
            <person name="Spallek T."/>
            <person name="Conn C.E."/>
            <person name="Ichihashi Y."/>
            <person name="Cheong K."/>
            <person name="Cui S."/>
            <person name="Der J.P."/>
            <person name="Gundlach H."/>
            <person name="Jiao Y."/>
            <person name="Hori C."/>
            <person name="Ishida J.K."/>
            <person name="Kasahara H."/>
            <person name="Kiba T."/>
            <person name="Kim M.S."/>
            <person name="Koo N."/>
            <person name="Laohavisit A."/>
            <person name="Lee Y.H."/>
            <person name="Lumba S."/>
            <person name="McCourt P."/>
            <person name="Mortimer J.C."/>
            <person name="Mutuku J.M."/>
            <person name="Nomura T."/>
            <person name="Sasaki-Sekimoto Y."/>
            <person name="Seto Y."/>
            <person name="Wang Y."/>
            <person name="Wakatake T."/>
            <person name="Sakakibara H."/>
            <person name="Demura T."/>
            <person name="Yamaguchi S."/>
            <person name="Yoneyama K."/>
            <person name="Manabe R.I."/>
            <person name="Nelson D.C."/>
            <person name="Schulman A.H."/>
            <person name="Timko M.P."/>
            <person name="dePamphilis C.W."/>
            <person name="Choi D."/>
            <person name="Shirasu K."/>
        </authorList>
    </citation>
    <scope>NUCLEOTIDE SEQUENCE [LARGE SCALE GENOMIC DNA]</scope>
    <source>
        <strain evidence="8">cv. UVA1</strain>
    </source>
</reference>
<dbReference type="GO" id="GO:0008757">
    <property type="term" value="F:S-adenosylmethionine-dependent methyltransferase activity"/>
    <property type="evidence" value="ECO:0007669"/>
    <property type="project" value="TreeGrafter"/>
</dbReference>
<keyword evidence="2 7" id="KW-0808">Transferase</keyword>
<name>A0A5A7RFV8_STRAF</name>
<dbReference type="PANTHER" id="PTHR10509">
    <property type="entry name" value="O-METHYLTRANSFERASE-RELATED"/>
    <property type="match status" value="1"/>
</dbReference>
<comment type="similarity">
    <text evidence="6">Belongs to the class I-like SAM-binding methyltransferase superfamily. Cation-dependent O-methyltransferase family.</text>
</comment>
<dbReference type="GO" id="GO:0032259">
    <property type="term" value="P:methylation"/>
    <property type="evidence" value="ECO:0007669"/>
    <property type="project" value="UniProtKB-KW"/>
</dbReference>
<evidence type="ECO:0000256" key="4">
    <source>
        <dbReference type="ARBA" id="ARBA00022723"/>
    </source>
</evidence>
<dbReference type="PANTHER" id="PTHR10509:SF34">
    <property type="entry name" value="TAPETUM-SPECIFIC METHYLTRANSFERASE 1"/>
    <property type="match status" value="1"/>
</dbReference>
<dbReference type="EMBL" id="BKCP01012403">
    <property type="protein sequence ID" value="GER56072.1"/>
    <property type="molecule type" value="Genomic_DNA"/>
</dbReference>
<dbReference type="SUPFAM" id="SSF53335">
    <property type="entry name" value="S-adenosyl-L-methionine-dependent methyltransferases"/>
    <property type="match status" value="1"/>
</dbReference>
<keyword evidence="1 7" id="KW-0489">Methyltransferase</keyword>
<dbReference type="PROSITE" id="PS51682">
    <property type="entry name" value="SAM_OMT_I"/>
    <property type="match status" value="1"/>
</dbReference>
<dbReference type="CDD" id="cd02440">
    <property type="entry name" value="AdoMet_MTases"/>
    <property type="match status" value="1"/>
</dbReference>
<keyword evidence="8" id="KW-1185">Reference proteome</keyword>
<dbReference type="GO" id="GO:0009809">
    <property type="term" value="P:lignin biosynthetic process"/>
    <property type="evidence" value="ECO:0007669"/>
    <property type="project" value="UniProtKB-KW"/>
</dbReference>
<evidence type="ECO:0000256" key="3">
    <source>
        <dbReference type="ARBA" id="ARBA00022691"/>
    </source>
</evidence>
<feature type="non-terminal residue" evidence="7">
    <location>
        <position position="236"/>
    </location>
</feature>
<proteinExistence type="inferred from homology"/>
<organism evidence="7 8">
    <name type="scientific">Striga asiatica</name>
    <name type="common">Asiatic witchweed</name>
    <name type="synonym">Buchnera asiatica</name>
    <dbReference type="NCBI Taxonomy" id="4170"/>
    <lineage>
        <taxon>Eukaryota</taxon>
        <taxon>Viridiplantae</taxon>
        <taxon>Streptophyta</taxon>
        <taxon>Embryophyta</taxon>
        <taxon>Tracheophyta</taxon>
        <taxon>Spermatophyta</taxon>
        <taxon>Magnoliopsida</taxon>
        <taxon>eudicotyledons</taxon>
        <taxon>Gunneridae</taxon>
        <taxon>Pentapetalae</taxon>
        <taxon>asterids</taxon>
        <taxon>lamiids</taxon>
        <taxon>Lamiales</taxon>
        <taxon>Orobanchaceae</taxon>
        <taxon>Buchnereae</taxon>
        <taxon>Striga</taxon>
    </lineage>
</organism>
<dbReference type="InterPro" id="IPR029063">
    <property type="entry name" value="SAM-dependent_MTases_sf"/>
</dbReference>
<keyword evidence="3" id="KW-0949">S-adenosyl-L-methionine</keyword>
<dbReference type="InterPro" id="IPR050362">
    <property type="entry name" value="Cation-dep_OMT"/>
</dbReference>
<evidence type="ECO:0000256" key="6">
    <source>
        <dbReference type="ARBA" id="ARBA00023453"/>
    </source>
</evidence>
<dbReference type="Gene3D" id="3.40.50.150">
    <property type="entry name" value="Vaccinia Virus protein VP39"/>
    <property type="match status" value="1"/>
</dbReference>
<dbReference type="Proteomes" id="UP000325081">
    <property type="component" value="Unassembled WGS sequence"/>
</dbReference>
<gene>
    <name evidence="7" type="ORF">STAS_33768</name>
</gene>